<comment type="caution">
    <text evidence="2">The sequence shown here is derived from an EMBL/GenBank/DDBJ whole genome shotgun (WGS) entry which is preliminary data.</text>
</comment>
<dbReference type="InterPro" id="IPR010730">
    <property type="entry name" value="HET"/>
</dbReference>
<keyword evidence="3" id="KW-1185">Reference proteome</keyword>
<dbReference type="AlphaFoldDB" id="A0A4Z1EGK1"/>
<proteinExistence type="predicted"/>
<reference evidence="2 3" key="1">
    <citation type="submission" date="2017-12" db="EMBL/GenBank/DDBJ databases">
        <title>Comparative genomics of Botrytis spp.</title>
        <authorList>
            <person name="Valero-Jimenez C.A."/>
            <person name="Tapia P."/>
            <person name="Veloso J."/>
            <person name="Silva-Moreno E."/>
            <person name="Staats M."/>
            <person name="Valdes J.H."/>
            <person name="Van Kan J.A.L."/>
        </authorList>
    </citation>
    <scope>NUCLEOTIDE SEQUENCE [LARGE SCALE GENOMIC DNA]</scope>
    <source>
        <strain evidence="2 3">Bt9001</strain>
    </source>
</reference>
<evidence type="ECO:0000313" key="2">
    <source>
        <dbReference type="EMBL" id="TGO10610.1"/>
    </source>
</evidence>
<gene>
    <name evidence="2" type="ORF">BTUL_0130g00170</name>
</gene>
<sequence>MLCTTCQNISFVPLQQTSVIFRKDAPEEIRAAYSNHRFFFHERRHSLELDDFRPDCQLCKLMTARLHCNVNGSSNDKLSAALDFTALVGKDYSFLNSMFKNWTRVILTQKGEFSKSRDGRNFVKIDEGTNRSGSFNIHFGKLPSVFTNASFLSFPNQRFEDSADGFDASMKLASTWMIDCFNHKLCRETIGALPTRVIYIDENLSIAPRLVEPNGQVAAYATLSYCWGKMGQLRLEKANHLQFLNALPVQILSKTTKDAIRVTRALSIKYLWVDALCIIQDSAEDKSRELAVMGNIYSRSVITIGAANGDHAYAGLFAKRDPHQQRPCPVYEIENNGFKTQIFAVLPRDDEHGTILDSRGWIFQEEVLSARTLKFCPDGLRWSCVTLCATETTPNGNSHPSNRLDYRLRTWLHFPEWEPGWISTLDPKRRYFQDWYEAVSSFTVRDLTYPTDKLPALAGIATQIHNLRKYDYLAGLWKQDLEYGLLWYVGSQPKKESGRYAMPSVLGEEYYTVIPKNGGSIPKAASSVAEGMSQLSIGNVVTDMPFLRNVPVSSSGTARLLKAALPDLRKRDEFKAKSPSWSWASLEHEKINFLYSHSGLKPSGGPLSHCLKVDCQPPDRGNVFTQTLPGHMILTGHLKRAQVHFENYDYDTQYPTPNVSAGRWPGTLVQLKANASGEGEIIGFVALDSDPVATGLRVNSLAILLMREDDKNLSDLSMAKNGKLLYYSSNKALLTVTRLPNGNISFNRGTKRYLTGLALQQVLDVNNLTIFRRVGLCQLYREFWTDELKKDPSKQKMNLMVV</sequence>
<dbReference type="PANTHER" id="PTHR33112">
    <property type="entry name" value="DOMAIN PROTEIN, PUTATIVE-RELATED"/>
    <property type="match status" value="1"/>
</dbReference>
<dbReference type="Pfam" id="PF06985">
    <property type="entry name" value="HET"/>
    <property type="match status" value="1"/>
</dbReference>
<feature type="domain" description="Heterokaryon incompatibility" evidence="1">
    <location>
        <begin position="220"/>
        <end position="365"/>
    </location>
</feature>
<dbReference type="EMBL" id="PQXH01000130">
    <property type="protein sequence ID" value="TGO10610.1"/>
    <property type="molecule type" value="Genomic_DNA"/>
</dbReference>
<name>A0A4Z1EGK1_9HELO</name>
<protein>
    <recommendedName>
        <fullName evidence="1">Heterokaryon incompatibility domain-containing protein</fullName>
    </recommendedName>
</protein>
<accession>A0A4Z1EGK1</accession>
<dbReference type="Proteomes" id="UP000297777">
    <property type="component" value="Unassembled WGS sequence"/>
</dbReference>
<evidence type="ECO:0000313" key="3">
    <source>
        <dbReference type="Proteomes" id="UP000297777"/>
    </source>
</evidence>
<dbReference type="OrthoDB" id="3503454at2759"/>
<evidence type="ECO:0000259" key="1">
    <source>
        <dbReference type="Pfam" id="PF06985"/>
    </source>
</evidence>
<dbReference type="PANTHER" id="PTHR33112:SF16">
    <property type="entry name" value="HETEROKARYON INCOMPATIBILITY DOMAIN-CONTAINING PROTEIN"/>
    <property type="match status" value="1"/>
</dbReference>
<organism evidence="2 3">
    <name type="scientific">Botrytis tulipae</name>
    <dbReference type="NCBI Taxonomy" id="87230"/>
    <lineage>
        <taxon>Eukaryota</taxon>
        <taxon>Fungi</taxon>
        <taxon>Dikarya</taxon>
        <taxon>Ascomycota</taxon>
        <taxon>Pezizomycotina</taxon>
        <taxon>Leotiomycetes</taxon>
        <taxon>Helotiales</taxon>
        <taxon>Sclerotiniaceae</taxon>
        <taxon>Botrytis</taxon>
    </lineage>
</organism>